<feature type="signal peptide" evidence="2">
    <location>
        <begin position="1"/>
        <end position="19"/>
    </location>
</feature>
<accession>A0A564Z8G1</accession>
<sequence>MNRIVIYSLLLYLIAGVYGCFGNSKRELYDRVTDAYREDFERTTQGHTENLGSTIDYGHDETTYDHHESDGTESYPRSDGTESYPRPTGPSFTTSDFGDNETTLDYHKSDGTESYPRTSDFGNADSSDVSGTPSFTNRPLVSDAESGYDESTYRPMETVVF</sequence>
<evidence type="ECO:0000313" key="3">
    <source>
        <dbReference type="EMBL" id="VUZ55797.1"/>
    </source>
</evidence>
<dbReference type="PROSITE" id="PS51257">
    <property type="entry name" value="PROKAR_LIPOPROTEIN"/>
    <property type="match status" value="1"/>
</dbReference>
<feature type="region of interest" description="Disordered" evidence="1">
    <location>
        <begin position="41"/>
        <end position="161"/>
    </location>
</feature>
<proteinExistence type="predicted"/>
<keyword evidence="4" id="KW-1185">Reference proteome</keyword>
<keyword evidence="2" id="KW-0732">Signal</keyword>
<dbReference type="AlphaFoldDB" id="A0A564Z8G1"/>
<name>A0A564Z8G1_HYMDI</name>
<feature type="compositionally biased region" description="Polar residues" evidence="1">
    <location>
        <begin position="115"/>
        <end position="139"/>
    </location>
</feature>
<organism evidence="3 4">
    <name type="scientific">Hymenolepis diminuta</name>
    <name type="common">Rat tapeworm</name>
    <dbReference type="NCBI Taxonomy" id="6216"/>
    <lineage>
        <taxon>Eukaryota</taxon>
        <taxon>Metazoa</taxon>
        <taxon>Spiralia</taxon>
        <taxon>Lophotrochozoa</taxon>
        <taxon>Platyhelminthes</taxon>
        <taxon>Cestoda</taxon>
        <taxon>Eucestoda</taxon>
        <taxon>Cyclophyllidea</taxon>
        <taxon>Hymenolepididae</taxon>
        <taxon>Hymenolepis</taxon>
    </lineage>
</organism>
<protein>
    <submittedName>
        <fullName evidence="3">Uncharacterized protein</fullName>
    </submittedName>
</protein>
<evidence type="ECO:0000256" key="2">
    <source>
        <dbReference type="SAM" id="SignalP"/>
    </source>
</evidence>
<feature type="chain" id="PRO_5021946081" evidence="2">
    <location>
        <begin position="20"/>
        <end position="161"/>
    </location>
</feature>
<gene>
    <name evidence="3" type="ORF">WMSIL1_LOCUS13540</name>
</gene>
<dbReference type="Proteomes" id="UP000321570">
    <property type="component" value="Unassembled WGS sequence"/>
</dbReference>
<feature type="compositionally biased region" description="Polar residues" evidence="1">
    <location>
        <begin position="90"/>
        <end position="103"/>
    </location>
</feature>
<evidence type="ECO:0000256" key="1">
    <source>
        <dbReference type="SAM" id="MobiDB-lite"/>
    </source>
</evidence>
<feature type="compositionally biased region" description="Basic and acidic residues" evidence="1">
    <location>
        <begin position="57"/>
        <end position="70"/>
    </location>
</feature>
<dbReference type="EMBL" id="CABIJS010000697">
    <property type="protein sequence ID" value="VUZ55797.1"/>
    <property type="molecule type" value="Genomic_DNA"/>
</dbReference>
<reference evidence="3 4" key="1">
    <citation type="submission" date="2019-07" db="EMBL/GenBank/DDBJ databases">
        <authorList>
            <person name="Jastrzebski P J."/>
            <person name="Paukszto L."/>
            <person name="Jastrzebski P J."/>
        </authorList>
    </citation>
    <scope>NUCLEOTIDE SEQUENCE [LARGE SCALE GENOMIC DNA]</scope>
    <source>
        <strain evidence="3 4">WMS-il1</strain>
    </source>
</reference>
<evidence type="ECO:0000313" key="4">
    <source>
        <dbReference type="Proteomes" id="UP000321570"/>
    </source>
</evidence>